<evidence type="ECO:0000259" key="5">
    <source>
        <dbReference type="PROSITE" id="PS51733"/>
    </source>
</evidence>
<comment type="catalytic activity">
    <reaction evidence="4">
        <text>biotin + L-lysyl-[protein] + ATP = N(6)-biotinyl-L-lysyl-[protein] + AMP + diphosphate + H(+)</text>
        <dbReference type="Rhea" id="RHEA:11756"/>
        <dbReference type="Rhea" id="RHEA-COMP:9752"/>
        <dbReference type="Rhea" id="RHEA-COMP:10505"/>
        <dbReference type="ChEBI" id="CHEBI:15378"/>
        <dbReference type="ChEBI" id="CHEBI:29969"/>
        <dbReference type="ChEBI" id="CHEBI:30616"/>
        <dbReference type="ChEBI" id="CHEBI:33019"/>
        <dbReference type="ChEBI" id="CHEBI:57586"/>
        <dbReference type="ChEBI" id="CHEBI:83144"/>
        <dbReference type="ChEBI" id="CHEBI:456215"/>
        <dbReference type="EC" id="6.3.4.15"/>
    </reaction>
</comment>
<dbReference type="InterPro" id="IPR004143">
    <property type="entry name" value="BPL_LPL_catalytic"/>
</dbReference>
<dbReference type="STRING" id="1036779.SAMN04515666_101492"/>
<protein>
    <recommendedName>
        <fullName evidence="3">biotin--[biotin carboxyl-carrier protein] ligase</fullName>
        <ecNumber evidence="3">6.3.4.15</ecNumber>
    </recommendedName>
</protein>
<dbReference type="PANTHER" id="PTHR12835">
    <property type="entry name" value="BIOTIN PROTEIN LIGASE"/>
    <property type="match status" value="1"/>
</dbReference>
<keyword evidence="2" id="KW-0092">Biotin</keyword>
<dbReference type="Proteomes" id="UP000199664">
    <property type="component" value="Unassembled WGS sequence"/>
</dbReference>
<dbReference type="Gene3D" id="3.30.930.10">
    <property type="entry name" value="Bira Bifunctional Protein, Domain 2"/>
    <property type="match status" value="1"/>
</dbReference>
<gene>
    <name evidence="6" type="ORF">SAMN04515666_101492</name>
</gene>
<sequence>MLGEGARAAGYRLIVRDEVSSTMEEARHALREGDPGRLWIVAKGQNAGRGRHGRHWGSPPGNLYASLLLVTPCEPALAPQLGFVAGLALHDAAAAVTGLSHPALALKWPNDLLIGGAKTSGLLLEGESRAGRFNVVIGIGVNVASAPEGTPYPAAHLLAHAADVTVERLLAALSDAWHQRFSAWSPPGGFGPTRAAWLERAAYLGETITMRLPEGPVSGRFLGLDASGRLELETEAGRRLIDAGDLYFGSMPTSGTPAG</sequence>
<dbReference type="InterPro" id="IPR045864">
    <property type="entry name" value="aa-tRNA-synth_II/BPL/LPL"/>
</dbReference>
<keyword evidence="1 6" id="KW-0436">Ligase</keyword>
<dbReference type="SUPFAM" id="SSF55681">
    <property type="entry name" value="Class II aaRS and biotin synthetases"/>
    <property type="match status" value="1"/>
</dbReference>
<proteinExistence type="predicted"/>
<accession>A0A1H7GXD3</accession>
<dbReference type="NCBIfam" id="TIGR00121">
    <property type="entry name" value="birA_ligase"/>
    <property type="match status" value="1"/>
</dbReference>
<dbReference type="PROSITE" id="PS51733">
    <property type="entry name" value="BPL_LPL_CATALYTIC"/>
    <property type="match status" value="1"/>
</dbReference>
<dbReference type="GO" id="GO:0004077">
    <property type="term" value="F:biotin--[biotin carboxyl-carrier protein] ligase activity"/>
    <property type="evidence" value="ECO:0007669"/>
    <property type="project" value="UniProtKB-EC"/>
</dbReference>
<dbReference type="Pfam" id="PF03099">
    <property type="entry name" value="BPL_LplA_LipB"/>
    <property type="match status" value="1"/>
</dbReference>
<feature type="domain" description="BPL/LPL catalytic" evidence="5">
    <location>
        <begin position="5"/>
        <end position="185"/>
    </location>
</feature>
<evidence type="ECO:0000256" key="4">
    <source>
        <dbReference type="ARBA" id="ARBA00047846"/>
    </source>
</evidence>
<evidence type="ECO:0000313" key="6">
    <source>
        <dbReference type="EMBL" id="SEK42741.1"/>
    </source>
</evidence>
<evidence type="ECO:0000256" key="2">
    <source>
        <dbReference type="ARBA" id="ARBA00023267"/>
    </source>
</evidence>
<dbReference type="Pfam" id="PF02237">
    <property type="entry name" value="BPL_C"/>
    <property type="match status" value="1"/>
</dbReference>
<dbReference type="AlphaFoldDB" id="A0A1H7GXD3"/>
<evidence type="ECO:0000256" key="3">
    <source>
        <dbReference type="ARBA" id="ARBA00024227"/>
    </source>
</evidence>
<dbReference type="Gene3D" id="2.30.30.100">
    <property type="match status" value="1"/>
</dbReference>
<dbReference type="EC" id="6.3.4.15" evidence="3"/>
<dbReference type="CDD" id="cd16442">
    <property type="entry name" value="BPL"/>
    <property type="match status" value="1"/>
</dbReference>
<dbReference type="RefSeq" id="WP_244543659.1">
    <property type="nucleotide sequence ID" value="NZ_FOAN01000001.1"/>
</dbReference>
<reference evidence="7" key="1">
    <citation type="submission" date="2016-10" db="EMBL/GenBank/DDBJ databases">
        <authorList>
            <person name="Varghese N."/>
            <person name="Submissions S."/>
        </authorList>
    </citation>
    <scope>NUCLEOTIDE SEQUENCE [LARGE SCALE GENOMIC DNA]</scope>
    <source>
        <strain evidence="7">LMG 26383,CCUG 61248,R- 45681</strain>
    </source>
</reference>
<dbReference type="InterPro" id="IPR004408">
    <property type="entry name" value="Biotin_CoA_COase_ligase"/>
</dbReference>
<organism evidence="6 7">
    <name type="scientific">Bosea lupini</name>
    <dbReference type="NCBI Taxonomy" id="1036779"/>
    <lineage>
        <taxon>Bacteria</taxon>
        <taxon>Pseudomonadati</taxon>
        <taxon>Pseudomonadota</taxon>
        <taxon>Alphaproteobacteria</taxon>
        <taxon>Hyphomicrobiales</taxon>
        <taxon>Boseaceae</taxon>
        <taxon>Bosea</taxon>
    </lineage>
</organism>
<dbReference type="InterPro" id="IPR003142">
    <property type="entry name" value="BPL_C"/>
</dbReference>
<dbReference type="PANTHER" id="PTHR12835:SF5">
    <property type="entry name" value="BIOTIN--PROTEIN LIGASE"/>
    <property type="match status" value="1"/>
</dbReference>
<evidence type="ECO:0000313" key="7">
    <source>
        <dbReference type="Proteomes" id="UP000199664"/>
    </source>
</evidence>
<evidence type="ECO:0000256" key="1">
    <source>
        <dbReference type="ARBA" id="ARBA00022598"/>
    </source>
</evidence>
<name>A0A1H7GXD3_9HYPH</name>
<dbReference type="EMBL" id="FOAN01000001">
    <property type="protein sequence ID" value="SEK42741.1"/>
    <property type="molecule type" value="Genomic_DNA"/>
</dbReference>
<dbReference type="GO" id="GO:0005737">
    <property type="term" value="C:cytoplasm"/>
    <property type="evidence" value="ECO:0007669"/>
    <property type="project" value="TreeGrafter"/>
</dbReference>
<keyword evidence="7" id="KW-1185">Reference proteome</keyword>